<accession>A0A9W8H5W4</accession>
<comment type="pathway">
    <text evidence="5 6">tRNA modification; 5-methoxycarbonylmethyl-2-thiouridine-tRNA biosynthesis.</text>
</comment>
<evidence type="ECO:0000313" key="8">
    <source>
        <dbReference type="Proteomes" id="UP001140172"/>
    </source>
</evidence>
<dbReference type="Pfam" id="PF09138">
    <property type="entry name" value="Urm1"/>
    <property type="match status" value="1"/>
</dbReference>
<proteinExistence type="inferred from homology"/>
<comment type="subcellular location">
    <subcellularLocation>
        <location evidence="5 6">Cytoplasm</location>
    </subcellularLocation>
</comment>
<dbReference type="OrthoDB" id="10248987at2759"/>
<dbReference type="CDD" id="cd01764">
    <property type="entry name" value="Ubl_Urm1"/>
    <property type="match status" value="1"/>
</dbReference>
<organism evidence="7 8">
    <name type="scientific">Coemansia interrupta</name>
    <dbReference type="NCBI Taxonomy" id="1126814"/>
    <lineage>
        <taxon>Eukaryota</taxon>
        <taxon>Fungi</taxon>
        <taxon>Fungi incertae sedis</taxon>
        <taxon>Zoopagomycota</taxon>
        <taxon>Kickxellomycotina</taxon>
        <taxon>Kickxellomycetes</taxon>
        <taxon>Kickxellales</taxon>
        <taxon>Kickxellaceae</taxon>
        <taxon>Coemansia</taxon>
    </lineage>
</organism>
<evidence type="ECO:0000256" key="1">
    <source>
        <dbReference type="ARBA" id="ARBA00022490"/>
    </source>
</evidence>
<feature type="cross-link" description="Glycyl lysine isopeptide (Gly-Lys) (interchain with K-? in acceptor proteins)" evidence="5">
    <location>
        <position position="113"/>
    </location>
</feature>
<evidence type="ECO:0000256" key="5">
    <source>
        <dbReference type="HAMAP-Rule" id="MF_03048"/>
    </source>
</evidence>
<dbReference type="EMBL" id="JANBUM010000479">
    <property type="protein sequence ID" value="KAJ2776612.1"/>
    <property type="molecule type" value="Genomic_DNA"/>
</dbReference>
<comment type="caution">
    <text evidence="7">The sequence shown here is derived from an EMBL/GenBank/DDBJ whole genome shotgun (WGS) entry which is preliminary data.</text>
</comment>
<dbReference type="InterPro" id="IPR016155">
    <property type="entry name" value="Mopterin_synth/thiamin_S_b"/>
</dbReference>
<dbReference type="AlphaFoldDB" id="A0A9W8H5W4"/>
<keyword evidence="8" id="KW-1185">Reference proteome</keyword>
<feature type="modified residue" description="1-thioglycine" evidence="5">
    <location>
        <position position="113"/>
    </location>
</feature>
<name>A0A9W8H5W4_9FUNG</name>
<dbReference type="InterPro" id="IPR012675">
    <property type="entry name" value="Beta-grasp_dom_sf"/>
</dbReference>
<evidence type="ECO:0000256" key="4">
    <source>
        <dbReference type="ARBA" id="ARBA00022786"/>
    </source>
</evidence>
<dbReference type="SUPFAM" id="SSF54285">
    <property type="entry name" value="MoaD/ThiS"/>
    <property type="match status" value="1"/>
</dbReference>
<dbReference type="Gene3D" id="3.10.20.30">
    <property type="match status" value="1"/>
</dbReference>
<evidence type="ECO:0000256" key="3">
    <source>
        <dbReference type="ARBA" id="ARBA00022694"/>
    </source>
</evidence>
<evidence type="ECO:0000313" key="7">
    <source>
        <dbReference type="EMBL" id="KAJ2776612.1"/>
    </source>
</evidence>
<keyword evidence="1 5" id="KW-0963">Cytoplasm</keyword>
<sequence>MHKVSVTLKFVSGAELLIKDEFRAQSSKKSGDLEFKHEVPAGTENAPLRMKELIENVRDNLVKGDKDQFYKDGKLRPGILVIINGSDWEVEDGPEYKVQADDVIEFISTLHGG</sequence>
<protein>
    <recommendedName>
        <fullName evidence="5 6">Ubiquitin-related modifier 1</fullName>
    </recommendedName>
</protein>
<reference evidence="7" key="1">
    <citation type="submission" date="2022-07" db="EMBL/GenBank/DDBJ databases">
        <title>Phylogenomic reconstructions and comparative analyses of Kickxellomycotina fungi.</title>
        <authorList>
            <person name="Reynolds N.K."/>
            <person name="Stajich J.E."/>
            <person name="Barry K."/>
            <person name="Grigoriev I.V."/>
            <person name="Crous P."/>
            <person name="Smith M.E."/>
        </authorList>
    </citation>
    <scope>NUCLEOTIDE SEQUENCE</scope>
    <source>
        <strain evidence="7">BCRC 34489</strain>
    </source>
</reference>
<dbReference type="GO" id="GO:0002098">
    <property type="term" value="P:tRNA wobble uridine modification"/>
    <property type="evidence" value="ECO:0007669"/>
    <property type="project" value="UniProtKB-UniRule"/>
</dbReference>
<keyword evidence="2 5" id="KW-1017">Isopeptide bond</keyword>
<keyword evidence="3 5" id="KW-0819">tRNA processing</keyword>
<evidence type="ECO:0000256" key="2">
    <source>
        <dbReference type="ARBA" id="ARBA00022499"/>
    </source>
</evidence>
<comment type="similarity">
    <text evidence="5 6">Belongs to the URM1 family.</text>
</comment>
<keyword evidence="4 5" id="KW-0833">Ubl conjugation pathway</keyword>
<dbReference type="Proteomes" id="UP001140172">
    <property type="component" value="Unassembled WGS sequence"/>
</dbReference>
<dbReference type="HAMAP" id="MF_03048">
    <property type="entry name" value="Urm1"/>
    <property type="match status" value="1"/>
</dbReference>
<evidence type="ECO:0000256" key="6">
    <source>
        <dbReference type="RuleBase" id="RU361182"/>
    </source>
</evidence>
<dbReference type="InterPro" id="IPR015221">
    <property type="entry name" value="Urm1"/>
</dbReference>
<comment type="function">
    <text evidence="5">Acts as a sulfur carrier required for 2-thiolation of mcm(5)S(2)U at tRNA wobble positions of cytosolic tRNA(Lys), tRNA(Glu) and tRNA(Gln). Serves as sulfur donor in tRNA 2-thiolation reaction by being thiocarboxylated (-COSH) at its C-terminus by the MOCS3 homolog UBA4. The sulfur is then transferred to tRNA to form 2-thiolation of mcm(5)S(2)U. Prior mcm(5) tRNA modification by the elongator complex is required for 2-thiolation. Also acts as a ubiquitin-like protein (UBL) that is covalently conjugated via an isopeptide bond to lysine residues of target proteins such as AHP1. The thiocarboxylated form serves as substrate for conjugation and oxidative stress specifically induces the formation of UBL-protein conjugates.</text>
</comment>
<dbReference type="GO" id="GO:0032447">
    <property type="term" value="P:protein urmylation"/>
    <property type="evidence" value="ECO:0007669"/>
    <property type="project" value="UniProtKB-UniRule"/>
</dbReference>
<dbReference type="GO" id="GO:0034227">
    <property type="term" value="P:tRNA thio-modification"/>
    <property type="evidence" value="ECO:0007669"/>
    <property type="project" value="UniProtKB-UniRule"/>
</dbReference>
<dbReference type="PANTHER" id="PTHR14986">
    <property type="entry name" value="RURM1 PROTEIN"/>
    <property type="match status" value="1"/>
</dbReference>
<gene>
    <name evidence="5 7" type="primary">URM1</name>
    <name evidence="7" type="ORF">GGI15_004789</name>
</gene>
<dbReference type="GO" id="GO:0005829">
    <property type="term" value="C:cytosol"/>
    <property type="evidence" value="ECO:0007669"/>
    <property type="project" value="UniProtKB-UniRule"/>
</dbReference>
<comment type="PTM">
    <text evidence="5">C-terminal thiocarboxylation occurs in 2 steps, it is first acyl-adenylated (-COAMP) via the hesA/moeB/thiF part of UBA4, then thiocarboxylated (-COSH) via the rhodanese domain of UBA4.</text>
</comment>